<dbReference type="STRING" id="1802451.A3C82_02975"/>
<protein>
    <recommendedName>
        <fullName evidence="1">Nudix hydrolase domain-containing protein</fullName>
    </recommendedName>
</protein>
<gene>
    <name evidence="2" type="ORF">A3C82_02975</name>
</gene>
<evidence type="ECO:0000259" key="1">
    <source>
        <dbReference type="PROSITE" id="PS51462"/>
    </source>
</evidence>
<dbReference type="InterPro" id="IPR015797">
    <property type="entry name" value="NUDIX_hydrolase-like_dom_sf"/>
</dbReference>
<dbReference type="Gene3D" id="3.90.79.10">
    <property type="entry name" value="Nucleoside Triphosphate Pyrophosphohydrolase"/>
    <property type="match status" value="1"/>
</dbReference>
<dbReference type="CDD" id="cd02883">
    <property type="entry name" value="NUDIX_Hydrolase"/>
    <property type="match status" value="1"/>
</dbReference>
<name>A0A1G2R653_9BACT</name>
<dbReference type="Proteomes" id="UP000176901">
    <property type="component" value="Unassembled WGS sequence"/>
</dbReference>
<feature type="domain" description="Nudix hydrolase" evidence="1">
    <location>
        <begin position="17"/>
        <end position="185"/>
    </location>
</feature>
<reference evidence="2 3" key="1">
    <citation type="journal article" date="2016" name="Nat. Commun.">
        <title>Thousands of microbial genomes shed light on interconnected biogeochemical processes in an aquifer system.</title>
        <authorList>
            <person name="Anantharaman K."/>
            <person name="Brown C.T."/>
            <person name="Hug L.A."/>
            <person name="Sharon I."/>
            <person name="Castelle C.J."/>
            <person name="Probst A.J."/>
            <person name="Thomas B.C."/>
            <person name="Singh A."/>
            <person name="Wilkins M.J."/>
            <person name="Karaoz U."/>
            <person name="Brodie E.L."/>
            <person name="Williams K.H."/>
            <person name="Hubbard S.S."/>
            <person name="Banfield J.F."/>
        </authorList>
    </citation>
    <scope>NUCLEOTIDE SEQUENCE [LARGE SCALE GENOMIC DNA]</scope>
</reference>
<organism evidence="2 3">
    <name type="scientific">Candidatus Wildermuthbacteria bacterium RIFCSPHIGHO2_02_FULL_47_12</name>
    <dbReference type="NCBI Taxonomy" id="1802451"/>
    <lineage>
        <taxon>Bacteria</taxon>
        <taxon>Candidatus Wildermuthiibacteriota</taxon>
    </lineage>
</organism>
<evidence type="ECO:0000313" key="3">
    <source>
        <dbReference type="Proteomes" id="UP000176901"/>
    </source>
</evidence>
<dbReference type="SUPFAM" id="SSF55811">
    <property type="entry name" value="Nudix"/>
    <property type="match status" value="1"/>
</dbReference>
<dbReference type="EMBL" id="MHTW01000009">
    <property type="protein sequence ID" value="OHA67571.1"/>
    <property type="molecule type" value="Genomic_DNA"/>
</dbReference>
<comment type="caution">
    <text evidence="2">The sequence shown here is derived from an EMBL/GenBank/DDBJ whole genome shotgun (WGS) entry which is preliminary data.</text>
</comment>
<accession>A0A1G2R653</accession>
<sequence length="194" mass="21867">MNIQPILAEAEANLGRGRAVATGIGVFLVVVNEKGDPLLRRRLEKDSLYGQDLSGKWEMTGGGMELSHFEQADSQEPAVSRYQRPALQALAQELEEEAGLKLDDNEWFPLVMVPAFLCRKYERDGNPRTTIDLAFSTPVQFSAFEPTAKFFELMERGGLMFVPRAKLPEIEIVSPRTRFLIEQALEINDLIARR</sequence>
<dbReference type="AlphaFoldDB" id="A0A1G2R653"/>
<evidence type="ECO:0000313" key="2">
    <source>
        <dbReference type="EMBL" id="OHA67571.1"/>
    </source>
</evidence>
<dbReference type="PROSITE" id="PS51462">
    <property type="entry name" value="NUDIX"/>
    <property type="match status" value="1"/>
</dbReference>
<proteinExistence type="predicted"/>
<dbReference type="InterPro" id="IPR000086">
    <property type="entry name" value="NUDIX_hydrolase_dom"/>
</dbReference>